<dbReference type="SUPFAM" id="SSF56672">
    <property type="entry name" value="DNA/RNA polymerases"/>
    <property type="match status" value="1"/>
</dbReference>
<keyword evidence="2" id="KW-0472">Membrane</keyword>
<dbReference type="GO" id="GO:0046872">
    <property type="term" value="F:metal ion binding"/>
    <property type="evidence" value="ECO:0007669"/>
    <property type="project" value="UniProtKB-KW"/>
</dbReference>
<feature type="transmembrane region" description="Helical" evidence="2">
    <location>
        <begin position="42"/>
        <end position="64"/>
    </location>
</feature>
<dbReference type="PROSITE" id="PS50878">
    <property type="entry name" value="RT_POL"/>
    <property type="match status" value="1"/>
</dbReference>
<comment type="function">
    <text evidence="1">Telomerase is a ribonucleoprotein enzyme essential for the replication of chromosome termini in most eukaryotes. It elongates telomeres. It is a reverse transcriptase that adds simple sequence repeats to chromosome ends by copying a template sequence within the RNA component of the enzyme.</text>
</comment>
<evidence type="ECO:0000256" key="2">
    <source>
        <dbReference type="SAM" id="Phobius"/>
    </source>
</evidence>
<keyword evidence="2" id="KW-1133">Transmembrane helix</keyword>
<keyword evidence="1" id="KW-0479">Metal-binding</keyword>
<feature type="transmembrane region" description="Helical" evidence="2">
    <location>
        <begin position="70"/>
        <end position="91"/>
    </location>
</feature>
<comment type="similarity">
    <text evidence="1">Belongs to the reverse transcriptase family. Telomerase subfamily.</text>
</comment>
<keyword evidence="1" id="KW-0460">Magnesium</keyword>
<gene>
    <name evidence="4" type="ORF">F3Y22_tig00113725pilonHSYRG00322</name>
</gene>
<feature type="transmembrane region" description="Helical" evidence="2">
    <location>
        <begin position="112"/>
        <end position="136"/>
    </location>
</feature>
<reference evidence="4" key="1">
    <citation type="submission" date="2019-09" db="EMBL/GenBank/DDBJ databases">
        <title>Draft genome information of white flower Hibiscus syriacus.</title>
        <authorList>
            <person name="Kim Y.-M."/>
        </authorList>
    </citation>
    <scope>NUCLEOTIDE SEQUENCE [LARGE SCALE GENOMIC DNA]</scope>
    <source>
        <strain evidence="4">YM2019G1</strain>
    </source>
</reference>
<keyword evidence="1 4" id="KW-0695">RNA-directed DNA polymerase</keyword>
<evidence type="ECO:0000256" key="1">
    <source>
        <dbReference type="RuleBase" id="RU365061"/>
    </source>
</evidence>
<evidence type="ECO:0000313" key="5">
    <source>
        <dbReference type="Proteomes" id="UP000436088"/>
    </source>
</evidence>
<dbReference type="EMBL" id="VEPZ02001720">
    <property type="protein sequence ID" value="KAE8661447.1"/>
    <property type="molecule type" value="Genomic_DNA"/>
</dbReference>
<keyword evidence="1" id="KW-0539">Nucleus</keyword>
<keyword evidence="1" id="KW-0548">Nucleotidyltransferase</keyword>
<dbReference type="Pfam" id="PF00078">
    <property type="entry name" value="RVT_1"/>
    <property type="match status" value="1"/>
</dbReference>
<comment type="caution">
    <text evidence="4">The sequence shown here is derived from an EMBL/GenBank/DDBJ whole genome shotgun (WGS) entry which is preliminary data.</text>
</comment>
<dbReference type="PRINTS" id="PR01365">
    <property type="entry name" value="TELOMERASERT"/>
</dbReference>
<comment type="catalytic activity">
    <reaction evidence="1">
        <text>DNA(n) + a 2'-deoxyribonucleoside 5'-triphosphate = DNA(n+1) + diphosphate</text>
        <dbReference type="Rhea" id="RHEA:22508"/>
        <dbReference type="Rhea" id="RHEA-COMP:17339"/>
        <dbReference type="Rhea" id="RHEA-COMP:17340"/>
        <dbReference type="ChEBI" id="CHEBI:33019"/>
        <dbReference type="ChEBI" id="CHEBI:61560"/>
        <dbReference type="ChEBI" id="CHEBI:173112"/>
        <dbReference type="EC" id="2.7.7.49"/>
    </reaction>
</comment>
<keyword evidence="1" id="KW-0808">Transferase</keyword>
<dbReference type="GO" id="GO:0003720">
    <property type="term" value="F:telomerase activity"/>
    <property type="evidence" value="ECO:0007669"/>
    <property type="project" value="InterPro"/>
</dbReference>
<dbReference type="InterPro" id="IPR000477">
    <property type="entry name" value="RT_dom"/>
</dbReference>
<accession>A0A6A2XY56</accession>
<dbReference type="InterPro" id="IPR003545">
    <property type="entry name" value="Telomerase_RT"/>
</dbReference>
<keyword evidence="5" id="KW-1185">Reference proteome</keyword>
<dbReference type="EC" id="2.7.7.49" evidence="1"/>
<keyword evidence="1" id="KW-0158">Chromosome</keyword>
<dbReference type="Proteomes" id="UP000436088">
    <property type="component" value="Unassembled WGS sequence"/>
</dbReference>
<dbReference type="FunFam" id="3.30.70.2630:FF:000002">
    <property type="entry name" value="Telomerase reverse transcriptase"/>
    <property type="match status" value="1"/>
</dbReference>
<dbReference type="CDD" id="cd01648">
    <property type="entry name" value="TERT"/>
    <property type="match status" value="1"/>
</dbReference>
<dbReference type="Gene3D" id="3.30.70.2630">
    <property type="match status" value="1"/>
</dbReference>
<protein>
    <recommendedName>
        <fullName evidence="1">Telomerase reverse transcriptase</fullName>
        <ecNumber evidence="1">2.7.7.49</ecNumber>
    </recommendedName>
    <alternativeName>
        <fullName evidence="1">Telomerase catalytic subunit</fullName>
    </alternativeName>
</protein>
<feature type="domain" description="Reverse transcriptase" evidence="3">
    <location>
        <begin position="305"/>
        <end position="621"/>
    </location>
</feature>
<keyword evidence="2" id="KW-0812">Transmembrane</keyword>
<proteinExistence type="inferred from homology"/>
<sequence>MARRKKNRHGKAPIVLRNIYRDNARSLATTITSIIHRPLVPLLAPVVKAVLVFDAVKTPWLFFYDLMTSVFSMIALLLLMMMLLTLTFIPINVGIKKRAIEMSCQRSRSPNVICSGLLVITSCRVLCPMFICFIISHQLNLSSMKVHKKSSQIVECLTSSAWDILHEGVGDECMFYLLWHTSIFVPISGKKHLQVVGSPVKYTRNKSSKKVNIPQSGLVSNLREIFDVKYVHGHFEERKGNGLLVANFFPMEKFKEVQFRLQKCTKHFQDQTTIQCSCYLMLKAPHKASNSIEINKQYMFYNFEDSSSVLPRERKIPPPPVLGKYKQSISVMRTMLNVFLLDLLVCITHLKLLKLFIRRNFVEYMQFSCYDYNDVYKKLRPFITSLKNVSTTMPGVYIVAADVSKAFDSVDQDKLLRMIEEVMSPMLVDETVDPGLTNLLSSVSRRSLFGVLVDQGFCSKILKQQLFFDLRQLLKCNVVQLDTKFYLQKLGIPQGSIISTHLCSLYYGHMDKHVIFPYLERVMEALSSRLMPFDSSDAAIFPPAYLLLRFVDDFLFISTSKELASDFLSMLRRGFPDYNCYMNEEKFCLNFAIEHHSGILSNRLFTGEDGISFIPWSGLLINSKTLEVQGDYTRCAAV</sequence>
<keyword evidence="1" id="KW-0779">Telomere</keyword>
<name>A0A6A2XY56_HIBSY</name>
<dbReference type="GO" id="GO:0070034">
    <property type="term" value="F:telomerase RNA binding"/>
    <property type="evidence" value="ECO:0007669"/>
    <property type="project" value="TreeGrafter"/>
</dbReference>
<organism evidence="4 5">
    <name type="scientific">Hibiscus syriacus</name>
    <name type="common">Rose of Sharon</name>
    <dbReference type="NCBI Taxonomy" id="106335"/>
    <lineage>
        <taxon>Eukaryota</taxon>
        <taxon>Viridiplantae</taxon>
        <taxon>Streptophyta</taxon>
        <taxon>Embryophyta</taxon>
        <taxon>Tracheophyta</taxon>
        <taxon>Spermatophyta</taxon>
        <taxon>Magnoliopsida</taxon>
        <taxon>eudicotyledons</taxon>
        <taxon>Gunneridae</taxon>
        <taxon>Pentapetalae</taxon>
        <taxon>rosids</taxon>
        <taxon>malvids</taxon>
        <taxon>Malvales</taxon>
        <taxon>Malvaceae</taxon>
        <taxon>Malvoideae</taxon>
        <taxon>Hibiscus</taxon>
    </lineage>
</organism>
<evidence type="ECO:0000259" key="3">
    <source>
        <dbReference type="PROSITE" id="PS50878"/>
    </source>
</evidence>
<comment type="subcellular location">
    <subcellularLocation>
        <location evidence="1">Nucleus</location>
    </subcellularLocation>
    <subcellularLocation>
        <location evidence="1">Chromosome</location>
        <location evidence="1">Telomere</location>
    </subcellularLocation>
</comment>
<dbReference type="InterPro" id="IPR043502">
    <property type="entry name" value="DNA/RNA_pol_sf"/>
</dbReference>
<dbReference type="PANTHER" id="PTHR12066">
    <property type="entry name" value="TELOMERASE REVERSE TRANSCRIPTASE"/>
    <property type="match status" value="1"/>
</dbReference>
<dbReference type="AlphaFoldDB" id="A0A6A2XY56"/>
<dbReference type="GO" id="GO:0042162">
    <property type="term" value="F:telomeric DNA binding"/>
    <property type="evidence" value="ECO:0007669"/>
    <property type="project" value="TreeGrafter"/>
</dbReference>
<evidence type="ECO:0000313" key="4">
    <source>
        <dbReference type="EMBL" id="KAE8661447.1"/>
    </source>
</evidence>
<dbReference type="GO" id="GO:0007004">
    <property type="term" value="P:telomere maintenance via telomerase"/>
    <property type="evidence" value="ECO:0007669"/>
    <property type="project" value="TreeGrafter"/>
</dbReference>
<dbReference type="PANTHER" id="PTHR12066:SF0">
    <property type="entry name" value="TELOMERASE REVERSE TRANSCRIPTASE"/>
    <property type="match status" value="1"/>
</dbReference>
<dbReference type="GO" id="GO:0000333">
    <property type="term" value="C:telomerase catalytic core complex"/>
    <property type="evidence" value="ECO:0007669"/>
    <property type="project" value="TreeGrafter"/>
</dbReference>
<dbReference type="GO" id="GO:0000781">
    <property type="term" value="C:chromosome, telomeric region"/>
    <property type="evidence" value="ECO:0007669"/>
    <property type="project" value="UniProtKB-SubCell"/>
</dbReference>